<gene>
    <name evidence="1" type="ORF">PC117_g20869</name>
</gene>
<proteinExistence type="predicted"/>
<name>A0A8T1JM23_9STRA</name>
<dbReference type="AlphaFoldDB" id="A0A8T1JM23"/>
<accession>A0A8T1JM23</accession>
<dbReference type="EMBL" id="RCMK01001004">
    <property type="protein sequence ID" value="KAG2904943.1"/>
    <property type="molecule type" value="Genomic_DNA"/>
</dbReference>
<protein>
    <submittedName>
        <fullName evidence="1">Uncharacterized protein</fullName>
    </submittedName>
</protein>
<evidence type="ECO:0000313" key="2">
    <source>
        <dbReference type="Proteomes" id="UP000736787"/>
    </source>
</evidence>
<organism evidence="1 2">
    <name type="scientific">Phytophthora cactorum</name>
    <dbReference type="NCBI Taxonomy" id="29920"/>
    <lineage>
        <taxon>Eukaryota</taxon>
        <taxon>Sar</taxon>
        <taxon>Stramenopiles</taxon>
        <taxon>Oomycota</taxon>
        <taxon>Peronosporomycetes</taxon>
        <taxon>Peronosporales</taxon>
        <taxon>Peronosporaceae</taxon>
        <taxon>Phytophthora</taxon>
    </lineage>
</organism>
<sequence>MRSYPLPEQQVGGAPRLAVLTADPGVTPNGMEATPVLGLLAPSREFLERNSVRCEKHAPGSLDVLREQRVPLNQGALVRTLGGVPSNEPTRNNELLQVELSTGARLWRPIPSRVWRSSFASKPADVTWRVGPRRRTPPHSLGSLEVLLLPVEIVRDLLGLPSSSSSSESEAKRSL</sequence>
<evidence type="ECO:0000313" key="1">
    <source>
        <dbReference type="EMBL" id="KAG2904943.1"/>
    </source>
</evidence>
<reference evidence="1" key="1">
    <citation type="submission" date="2018-10" db="EMBL/GenBank/DDBJ databases">
        <title>Effector identification in a new, highly contiguous assembly of the strawberry crown rot pathogen Phytophthora cactorum.</title>
        <authorList>
            <person name="Armitage A.D."/>
            <person name="Nellist C.F."/>
            <person name="Bates H."/>
            <person name="Vickerstaff R.J."/>
            <person name="Harrison R.J."/>
        </authorList>
    </citation>
    <scope>NUCLEOTIDE SEQUENCE</scope>
    <source>
        <strain evidence="1">4040</strain>
    </source>
</reference>
<dbReference type="Proteomes" id="UP000736787">
    <property type="component" value="Unassembled WGS sequence"/>
</dbReference>
<comment type="caution">
    <text evidence="1">The sequence shown here is derived from an EMBL/GenBank/DDBJ whole genome shotgun (WGS) entry which is preliminary data.</text>
</comment>